<protein>
    <recommendedName>
        <fullName evidence="2">Polymerase nucleotidyl transferase domain-containing protein</fullName>
    </recommendedName>
</protein>
<name>A0AB39TL28_9ACTN</name>
<evidence type="ECO:0000313" key="1">
    <source>
        <dbReference type="EMBL" id="XDQ79796.1"/>
    </source>
</evidence>
<dbReference type="AlphaFoldDB" id="A0AB39TL28"/>
<reference evidence="1" key="1">
    <citation type="submission" date="2024-07" db="EMBL/GenBank/DDBJ databases">
        <authorList>
            <person name="Yu S.T."/>
        </authorList>
    </citation>
    <scope>NUCLEOTIDE SEQUENCE</scope>
    <source>
        <strain evidence="1">Y1</strain>
    </source>
</reference>
<accession>A0AB39TL28</accession>
<dbReference type="InterPro" id="IPR043519">
    <property type="entry name" value="NT_sf"/>
</dbReference>
<proteinExistence type="predicted"/>
<dbReference type="EMBL" id="CP163445">
    <property type="protein sequence ID" value="XDQ79796.1"/>
    <property type="molecule type" value="Genomic_DNA"/>
</dbReference>
<gene>
    <name evidence="1" type="ORF">AB2U05_15685</name>
</gene>
<organism evidence="1">
    <name type="scientific">Streptomyces sp. Y1</name>
    <dbReference type="NCBI Taxonomy" id="3238634"/>
    <lineage>
        <taxon>Bacteria</taxon>
        <taxon>Bacillati</taxon>
        <taxon>Actinomycetota</taxon>
        <taxon>Actinomycetes</taxon>
        <taxon>Kitasatosporales</taxon>
        <taxon>Streptomycetaceae</taxon>
        <taxon>Streptomyces</taxon>
    </lineage>
</organism>
<sequence length="357" mass="39300">MPSPLWNGSPLNTGRPVPTVRDRDYLMDHHGVVFKVIGDSHPGSHYLGYVKYHPDEKGDRRLFGRTYRQNSVVSKSFGILAGRPECYVYSDALGCVITGIPREDVAVHYSCRQALAAIHEEPDAVADNPAGKDLLVITEWITAHDAQGPIGVTGSFLVGCFNERSDIDLVCYGPEGYEAAQELFQQTDMIRPYDGDDLTRLYIRRAKYMEGSSFDALIKQERRKLQGLTAGAGAHINCEPIRSDRDRTFARICSKEIGEISLLAKITDHSEGLTTPAVYGIKVRTILSSTIDEADSFARRITHMRSYLGAYTGAFRSGDTVHLSGKLVHTQDGDHSGFGIELTPWTVSGSYVANLAG</sequence>
<evidence type="ECO:0008006" key="2">
    <source>
        <dbReference type="Google" id="ProtNLM"/>
    </source>
</evidence>
<dbReference type="RefSeq" id="WP_369183504.1">
    <property type="nucleotide sequence ID" value="NZ_CP163445.1"/>
</dbReference>
<dbReference type="SUPFAM" id="SSF81301">
    <property type="entry name" value="Nucleotidyltransferase"/>
    <property type="match status" value="1"/>
</dbReference>